<feature type="region of interest" description="Disordered" evidence="2">
    <location>
        <begin position="99"/>
        <end position="123"/>
    </location>
</feature>
<gene>
    <name evidence="3" type="ORF">EHAR0213_LOCUS6962</name>
</gene>
<name>A0A7S3N8W1_9SPIT</name>
<organism evidence="3">
    <name type="scientific">Euplotes harpa</name>
    <dbReference type="NCBI Taxonomy" id="151035"/>
    <lineage>
        <taxon>Eukaryota</taxon>
        <taxon>Sar</taxon>
        <taxon>Alveolata</taxon>
        <taxon>Ciliophora</taxon>
        <taxon>Intramacronucleata</taxon>
        <taxon>Spirotrichea</taxon>
        <taxon>Hypotrichia</taxon>
        <taxon>Euplotida</taxon>
        <taxon>Euplotidae</taxon>
        <taxon>Euplotes</taxon>
    </lineage>
</organism>
<dbReference type="AlphaFoldDB" id="A0A7S3N8W1"/>
<feature type="coiled-coil region" evidence="1">
    <location>
        <begin position="53"/>
        <end position="98"/>
    </location>
</feature>
<dbReference type="EMBL" id="HBII01016415">
    <property type="protein sequence ID" value="CAE0348051.1"/>
    <property type="molecule type" value="Transcribed_RNA"/>
</dbReference>
<evidence type="ECO:0000256" key="2">
    <source>
        <dbReference type="SAM" id="MobiDB-lite"/>
    </source>
</evidence>
<protein>
    <submittedName>
        <fullName evidence="3">Uncharacterized protein</fullName>
    </submittedName>
</protein>
<keyword evidence="1" id="KW-0175">Coiled coil</keyword>
<evidence type="ECO:0000256" key="1">
    <source>
        <dbReference type="SAM" id="Coils"/>
    </source>
</evidence>
<evidence type="ECO:0000313" key="3">
    <source>
        <dbReference type="EMBL" id="CAE0348051.1"/>
    </source>
</evidence>
<sequence>MIRDENNQKKRVEQENKIKTDIIRQHHNIQKIKRDDIKRKIERDSKGHYESKIDEEEQYRVSKENEVMELERIEMELIKKLQNTQQIQKDAYNELESALAKPTPYLKPSGVGESQLEDDDEDD</sequence>
<proteinExistence type="predicted"/>
<accession>A0A7S3N8W1</accession>
<reference evidence="3" key="1">
    <citation type="submission" date="2021-01" db="EMBL/GenBank/DDBJ databases">
        <authorList>
            <person name="Corre E."/>
            <person name="Pelletier E."/>
            <person name="Niang G."/>
            <person name="Scheremetjew M."/>
            <person name="Finn R."/>
            <person name="Kale V."/>
            <person name="Holt S."/>
            <person name="Cochrane G."/>
            <person name="Meng A."/>
            <person name="Brown T."/>
            <person name="Cohen L."/>
        </authorList>
    </citation>
    <scope>NUCLEOTIDE SEQUENCE</scope>
    <source>
        <strain evidence="3">FSP1.4</strain>
    </source>
</reference>